<comment type="caution">
    <text evidence="1">The sequence shown here is derived from an EMBL/GenBank/DDBJ whole genome shotgun (WGS) entry which is preliminary data.</text>
</comment>
<reference evidence="1" key="1">
    <citation type="submission" date="2023-02" db="EMBL/GenBank/DDBJ databases">
        <title>Genome of toxic invasive species Heracleum sosnowskyi carries increased number of genes despite the absence of recent whole-genome duplications.</title>
        <authorList>
            <person name="Schelkunov M."/>
            <person name="Shtratnikova V."/>
            <person name="Makarenko M."/>
            <person name="Klepikova A."/>
            <person name="Omelchenko D."/>
            <person name="Novikova G."/>
            <person name="Obukhova E."/>
            <person name="Bogdanov V."/>
            <person name="Penin A."/>
            <person name="Logacheva M."/>
        </authorList>
    </citation>
    <scope>NUCLEOTIDE SEQUENCE</scope>
    <source>
        <strain evidence="1">Hsosn_3</strain>
        <tissue evidence="1">Leaf</tissue>
    </source>
</reference>
<dbReference type="EMBL" id="JAUIZM010000003">
    <property type="protein sequence ID" value="KAK1395396.1"/>
    <property type="molecule type" value="Genomic_DNA"/>
</dbReference>
<name>A0AAD8J302_9APIA</name>
<organism evidence="1 2">
    <name type="scientific">Heracleum sosnowskyi</name>
    <dbReference type="NCBI Taxonomy" id="360622"/>
    <lineage>
        <taxon>Eukaryota</taxon>
        <taxon>Viridiplantae</taxon>
        <taxon>Streptophyta</taxon>
        <taxon>Embryophyta</taxon>
        <taxon>Tracheophyta</taxon>
        <taxon>Spermatophyta</taxon>
        <taxon>Magnoliopsida</taxon>
        <taxon>eudicotyledons</taxon>
        <taxon>Gunneridae</taxon>
        <taxon>Pentapetalae</taxon>
        <taxon>asterids</taxon>
        <taxon>campanulids</taxon>
        <taxon>Apiales</taxon>
        <taxon>Apiaceae</taxon>
        <taxon>Apioideae</taxon>
        <taxon>apioid superclade</taxon>
        <taxon>Tordylieae</taxon>
        <taxon>Tordyliinae</taxon>
        <taxon>Heracleum</taxon>
    </lineage>
</organism>
<gene>
    <name evidence="1" type="ORF">POM88_014452</name>
</gene>
<protein>
    <submittedName>
        <fullName evidence="1">Uncharacterized protein</fullName>
    </submittedName>
</protein>
<sequence>MSALDSLVLAHEIGFHKTVTAIKTRTLGVALFLQHFPCLGNKLLISNLTIRFFNYGLDCIAKSPISFSTVAARGSISRCLVQEVPYYLLQHKPLFCYLPLSPMRVLYSSHHDH</sequence>
<reference evidence="1" key="2">
    <citation type="submission" date="2023-05" db="EMBL/GenBank/DDBJ databases">
        <authorList>
            <person name="Schelkunov M.I."/>
        </authorList>
    </citation>
    <scope>NUCLEOTIDE SEQUENCE</scope>
    <source>
        <strain evidence="1">Hsosn_3</strain>
        <tissue evidence="1">Leaf</tissue>
    </source>
</reference>
<evidence type="ECO:0000313" key="1">
    <source>
        <dbReference type="EMBL" id="KAK1395396.1"/>
    </source>
</evidence>
<accession>A0AAD8J302</accession>
<keyword evidence="2" id="KW-1185">Reference proteome</keyword>
<dbReference type="Proteomes" id="UP001237642">
    <property type="component" value="Unassembled WGS sequence"/>
</dbReference>
<proteinExistence type="predicted"/>
<evidence type="ECO:0000313" key="2">
    <source>
        <dbReference type="Proteomes" id="UP001237642"/>
    </source>
</evidence>
<dbReference type="AlphaFoldDB" id="A0AAD8J302"/>